<dbReference type="PANTHER" id="PTHR47917:SF1">
    <property type="entry name" value="COENZYME F420:L-GLUTAMATE LIGASE"/>
    <property type="match status" value="1"/>
</dbReference>
<accession>A0ABW0FCP9</accession>
<dbReference type="SUPFAM" id="SSF144010">
    <property type="entry name" value="CofE-like"/>
    <property type="match status" value="1"/>
</dbReference>
<evidence type="ECO:0000256" key="1">
    <source>
        <dbReference type="SAM" id="MobiDB-lite"/>
    </source>
</evidence>
<dbReference type="InterPro" id="IPR002847">
    <property type="entry name" value="F420-0_gamma-glut_ligase-dom"/>
</dbReference>
<evidence type="ECO:0000313" key="4">
    <source>
        <dbReference type="Proteomes" id="UP001595937"/>
    </source>
</evidence>
<organism evidence="3 4">
    <name type="scientific">Brachybacterium tyrofermentans</name>
    <dbReference type="NCBI Taxonomy" id="47848"/>
    <lineage>
        <taxon>Bacteria</taxon>
        <taxon>Bacillati</taxon>
        <taxon>Actinomycetota</taxon>
        <taxon>Actinomycetes</taxon>
        <taxon>Micrococcales</taxon>
        <taxon>Dermabacteraceae</taxon>
        <taxon>Brachybacterium</taxon>
    </lineage>
</organism>
<comment type="caution">
    <text evidence="3">The sequence shown here is derived from an EMBL/GenBank/DDBJ whole genome shotgun (WGS) entry which is preliminary data.</text>
</comment>
<feature type="region of interest" description="Disordered" evidence="1">
    <location>
        <begin position="319"/>
        <end position="348"/>
    </location>
</feature>
<sequence>MTTSPHRQASAAAGEQSTVQPATWTPSRPVPGQVNILPVLGIGEIRAGDDLAGVLLPALQAMDVQDGDVLCVSTKIVSKALGLRVDPEHRDTAVDSAAVRTVARRRHTRVVTSVVQIASGPVMAAAGVDSSNAPDGPLLLPEDPDACARDLHRSLSDVLGIRIGVLLTDTSSRIWRVGVGDIALGAAGVTSLQDLRGGADADGRALTVTVRNLADELAAAADLVKGKASGVPAALVRGVHAATDGAVPARELSRTGEDDWFRRPSLESVWVALGLEPHQEPIARMSPEPVAERIDRALAVAAIPRHGDPGHRAVARLVPAPGTASSGPDRSDGPGGPDGLEDLEGLGGPALSTDARIEVVPAGPDPENWIAAGSLAERIRVALGAESLGAALPTLAIDIVRPEIPEDHR</sequence>
<reference evidence="4" key="1">
    <citation type="journal article" date="2019" name="Int. J. Syst. Evol. Microbiol.">
        <title>The Global Catalogue of Microorganisms (GCM) 10K type strain sequencing project: providing services to taxonomists for standard genome sequencing and annotation.</title>
        <authorList>
            <consortium name="The Broad Institute Genomics Platform"/>
            <consortium name="The Broad Institute Genome Sequencing Center for Infectious Disease"/>
            <person name="Wu L."/>
            <person name="Ma J."/>
        </authorList>
    </citation>
    <scope>NUCLEOTIDE SEQUENCE [LARGE SCALE GENOMIC DNA]</scope>
    <source>
        <strain evidence="4">CGMCC 1.16455</strain>
    </source>
</reference>
<name>A0ABW0FCP9_9MICO</name>
<dbReference type="Gene3D" id="3.30.1330.100">
    <property type="entry name" value="CofE-like"/>
    <property type="match status" value="1"/>
</dbReference>
<dbReference type="RefSeq" id="WP_193117405.1">
    <property type="nucleotide sequence ID" value="NZ_BAAAIR010000007.1"/>
</dbReference>
<evidence type="ECO:0000259" key="2">
    <source>
        <dbReference type="Pfam" id="PF01996"/>
    </source>
</evidence>
<gene>
    <name evidence="3" type="ORF">ACFPK8_01145</name>
</gene>
<keyword evidence="4" id="KW-1185">Reference proteome</keyword>
<keyword evidence="3" id="KW-0436">Ligase</keyword>
<feature type="compositionally biased region" description="Polar residues" evidence="1">
    <location>
        <begin position="15"/>
        <end position="26"/>
    </location>
</feature>
<dbReference type="GeneID" id="303295985"/>
<protein>
    <submittedName>
        <fullName evidence="3">Coenzyme F420-0:L-glutamate ligase</fullName>
    </submittedName>
</protein>
<dbReference type="Gene3D" id="3.90.1660.10">
    <property type="entry name" value="CofE-like domain"/>
    <property type="match status" value="1"/>
</dbReference>
<dbReference type="PANTHER" id="PTHR47917">
    <property type="match status" value="1"/>
</dbReference>
<dbReference type="Pfam" id="PF01996">
    <property type="entry name" value="F420_ligase"/>
    <property type="match status" value="1"/>
</dbReference>
<feature type="domain" description="Coenzyme F420:L-glutamate ligase-like" evidence="2">
    <location>
        <begin position="42"/>
        <end position="238"/>
    </location>
</feature>
<dbReference type="EMBL" id="JBHSLN010000004">
    <property type="protein sequence ID" value="MFC5296110.1"/>
    <property type="molecule type" value="Genomic_DNA"/>
</dbReference>
<dbReference type="GO" id="GO:0016874">
    <property type="term" value="F:ligase activity"/>
    <property type="evidence" value="ECO:0007669"/>
    <property type="project" value="UniProtKB-KW"/>
</dbReference>
<dbReference type="Proteomes" id="UP001595937">
    <property type="component" value="Unassembled WGS sequence"/>
</dbReference>
<proteinExistence type="predicted"/>
<evidence type="ECO:0000313" key="3">
    <source>
        <dbReference type="EMBL" id="MFC5296110.1"/>
    </source>
</evidence>
<feature type="region of interest" description="Disordered" evidence="1">
    <location>
        <begin position="1"/>
        <end position="30"/>
    </location>
</feature>